<keyword evidence="3" id="KW-1185">Reference proteome</keyword>
<protein>
    <submittedName>
        <fullName evidence="2">Uncharacterized protein</fullName>
    </submittedName>
</protein>
<name>A0AAV0G5I0_9ASTE</name>
<organism evidence="2 3">
    <name type="scientific">Cuscuta epithymum</name>
    <dbReference type="NCBI Taxonomy" id="186058"/>
    <lineage>
        <taxon>Eukaryota</taxon>
        <taxon>Viridiplantae</taxon>
        <taxon>Streptophyta</taxon>
        <taxon>Embryophyta</taxon>
        <taxon>Tracheophyta</taxon>
        <taxon>Spermatophyta</taxon>
        <taxon>Magnoliopsida</taxon>
        <taxon>eudicotyledons</taxon>
        <taxon>Gunneridae</taxon>
        <taxon>Pentapetalae</taxon>
        <taxon>asterids</taxon>
        <taxon>lamiids</taxon>
        <taxon>Solanales</taxon>
        <taxon>Convolvulaceae</taxon>
        <taxon>Cuscuteae</taxon>
        <taxon>Cuscuta</taxon>
        <taxon>Cuscuta subgen. Cuscuta</taxon>
    </lineage>
</organism>
<feature type="compositionally biased region" description="Basic and acidic residues" evidence="1">
    <location>
        <begin position="92"/>
        <end position="112"/>
    </location>
</feature>
<comment type="caution">
    <text evidence="2">The sequence shown here is derived from an EMBL/GenBank/DDBJ whole genome shotgun (WGS) entry which is preliminary data.</text>
</comment>
<evidence type="ECO:0000313" key="3">
    <source>
        <dbReference type="Proteomes" id="UP001152523"/>
    </source>
</evidence>
<gene>
    <name evidence="2" type="ORF">CEPIT_LOCUS40476</name>
</gene>
<dbReference type="AlphaFoldDB" id="A0AAV0G5I0"/>
<reference evidence="2" key="1">
    <citation type="submission" date="2022-07" db="EMBL/GenBank/DDBJ databases">
        <authorList>
            <person name="Macas J."/>
            <person name="Novak P."/>
            <person name="Neumann P."/>
        </authorList>
    </citation>
    <scope>NUCLEOTIDE SEQUENCE</scope>
</reference>
<feature type="compositionally biased region" description="Basic and acidic residues" evidence="1">
    <location>
        <begin position="12"/>
        <end position="22"/>
    </location>
</feature>
<proteinExistence type="predicted"/>
<dbReference type="EMBL" id="CAMAPF010001049">
    <property type="protein sequence ID" value="CAH9143186.1"/>
    <property type="molecule type" value="Genomic_DNA"/>
</dbReference>
<evidence type="ECO:0000313" key="2">
    <source>
        <dbReference type="EMBL" id="CAH9143186.1"/>
    </source>
</evidence>
<accession>A0AAV0G5I0</accession>
<feature type="compositionally biased region" description="Basic and acidic residues" evidence="1">
    <location>
        <begin position="29"/>
        <end position="40"/>
    </location>
</feature>
<evidence type="ECO:0000256" key="1">
    <source>
        <dbReference type="SAM" id="MobiDB-lite"/>
    </source>
</evidence>
<dbReference type="Proteomes" id="UP001152523">
    <property type="component" value="Unassembled WGS sequence"/>
</dbReference>
<sequence length="159" mass="16747">MSRVHTASTAAGREHKGHDKPGKPLVPKVEPRVTRARADDTSGAGASKRPCVEGTSSKAIIVADDSDGEPGSPLKRKPTSRTNLRASPPRNSDVRHLRDDDAPTAKGSDDVRPTSPPEASGSSLGLIEFSGVGPRKESMMLFGQTASSIWCGLNLKVPQ</sequence>
<feature type="non-terminal residue" evidence="2">
    <location>
        <position position="159"/>
    </location>
</feature>
<feature type="region of interest" description="Disordered" evidence="1">
    <location>
        <begin position="1"/>
        <end position="129"/>
    </location>
</feature>